<organism evidence="2 3">
    <name type="scientific">Streptomyces flavofungini</name>
    <dbReference type="NCBI Taxonomy" id="68200"/>
    <lineage>
        <taxon>Bacteria</taxon>
        <taxon>Bacillati</taxon>
        <taxon>Actinomycetota</taxon>
        <taxon>Actinomycetes</taxon>
        <taxon>Kitasatosporales</taxon>
        <taxon>Streptomycetaceae</taxon>
        <taxon>Streptomyces</taxon>
    </lineage>
</organism>
<dbReference type="InterPro" id="IPR001279">
    <property type="entry name" value="Metallo-B-lactamas"/>
</dbReference>
<dbReference type="InterPro" id="IPR036866">
    <property type="entry name" value="RibonucZ/Hydroxyglut_hydro"/>
</dbReference>
<dbReference type="InterPro" id="IPR050855">
    <property type="entry name" value="NDM-1-like"/>
</dbReference>
<dbReference type="SMART" id="SM00849">
    <property type="entry name" value="Lactamase_B"/>
    <property type="match status" value="1"/>
</dbReference>
<evidence type="ECO:0000313" key="3">
    <source>
        <dbReference type="Proteomes" id="UP000634780"/>
    </source>
</evidence>
<dbReference type="Gene3D" id="3.60.15.10">
    <property type="entry name" value="Ribonuclease Z/Hydroxyacylglutathione hydrolase-like"/>
    <property type="match status" value="1"/>
</dbReference>
<evidence type="ECO:0000313" key="2">
    <source>
        <dbReference type="EMBL" id="MBJ3805711.1"/>
    </source>
</evidence>
<protein>
    <submittedName>
        <fullName evidence="2">MBL fold metallo-hydrolase</fullName>
    </submittedName>
</protein>
<dbReference type="SUPFAM" id="SSF56281">
    <property type="entry name" value="Metallo-hydrolase/oxidoreductase"/>
    <property type="match status" value="1"/>
</dbReference>
<dbReference type="EMBL" id="JAEKOZ010000001">
    <property type="protein sequence ID" value="MBJ3805711.1"/>
    <property type="molecule type" value="Genomic_DNA"/>
</dbReference>
<dbReference type="RefSeq" id="WP_190117920.1">
    <property type="nucleotide sequence ID" value="NZ_BMVR01000009.1"/>
</dbReference>
<comment type="caution">
    <text evidence="2">The sequence shown here is derived from an EMBL/GenBank/DDBJ whole genome shotgun (WGS) entry which is preliminary data.</text>
</comment>
<gene>
    <name evidence="2" type="ORF">JGB26_00985</name>
</gene>
<keyword evidence="3" id="KW-1185">Reference proteome</keyword>
<dbReference type="PANTHER" id="PTHR42951:SF4">
    <property type="entry name" value="ACYL-COENZYME A THIOESTERASE MBLAC2"/>
    <property type="match status" value="1"/>
</dbReference>
<reference evidence="2 3" key="1">
    <citation type="submission" date="2020-12" db="EMBL/GenBank/DDBJ databases">
        <title>Streptomyces typhae sp. nov., a novel endophytic actinomycete isolated from the root of cattail pollen (Typha angustifolia L.).</title>
        <authorList>
            <person name="Peng C."/>
            <person name="Liu C."/>
        </authorList>
    </citation>
    <scope>NUCLEOTIDE SEQUENCE [LARGE SCALE GENOMIC DNA]</scope>
    <source>
        <strain evidence="2 3">JCM 4753</strain>
    </source>
</reference>
<name>A0ABS0WY32_9ACTN</name>
<evidence type="ECO:0000259" key="1">
    <source>
        <dbReference type="SMART" id="SM00849"/>
    </source>
</evidence>
<feature type="domain" description="Metallo-beta-lactamase" evidence="1">
    <location>
        <begin position="29"/>
        <end position="229"/>
    </location>
</feature>
<proteinExistence type="predicted"/>
<dbReference type="Pfam" id="PF00753">
    <property type="entry name" value="Lactamase_B"/>
    <property type="match status" value="1"/>
</dbReference>
<dbReference type="Proteomes" id="UP000634780">
    <property type="component" value="Unassembled WGS sequence"/>
</dbReference>
<dbReference type="PANTHER" id="PTHR42951">
    <property type="entry name" value="METALLO-BETA-LACTAMASE DOMAIN-CONTAINING"/>
    <property type="match status" value="1"/>
</dbReference>
<accession>A0ABS0WY32</accession>
<sequence>MDLPVDLTALTGDGLHLWAPRGAAGSWGLANCLLVTSGDDTALIDTPYDERMTRALIAAADRARPAAAPVRTIVNTHANGDHCFGNAFFPGAEIISSRASLERHCREITPQQMQYLVHASDPDNPLGWYARERFAAFDYTGITVVPPTVTFDGSYDLRVGDIEVRLLEVGPAHTAGDLVAHLPGQGVVMAGDVIFEGDHPVHWEGPLAEVVRAAEAVLALDAEHIVPGHGEVMGPDGVRAYIGYLRDLEGEIKERYGRGLGAYEAAADLLATGFHPHLGAPERVVMLTFIEYHHLGGAGAPLEMVELATQAARWAYTHQNAPAAAR</sequence>
<dbReference type="CDD" id="cd16282">
    <property type="entry name" value="metallo-hydrolase-like_MBL-fold"/>
    <property type="match status" value="1"/>
</dbReference>